<keyword evidence="4" id="KW-1185">Reference proteome</keyword>
<dbReference type="OrthoDB" id="7360581at2"/>
<protein>
    <recommendedName>
        <fullName evidence="2">BON domain-containing protein</fullName>
    </recommendedName>
</protein>
<evidence type="ECO:0000256" key="1">
    <source>
        <dbReference type="SAM" id="SignalP"/>
    </source>
</evidence>
<dbReference type="KEGG" id="lfa:LFA_2112"/>
<dbReference type="PROSITE" id="PS50914">
    <property type="entry name" value="BON"/>
    <property type="match status" value="1"/>
</dbReference>
<feature type="signal peptide" evidence="1">
    <location>
        <begin position="1"/>
        <end position="19"/>
    </location>
</feature>
<evidence type="ECO:0000313" key="3">
    <source>
        <dbReference type="EMBL" id="CEG57496.1"/>
    </source>
</evidence>
<gene>
    <name evidence="3" type="ORF">LFA_2112</name>
</gene>
<accession>A0A098G692</accession>
<organism evidence="3 4">
    <name type="scientific">Legionella fallonii LLAP-10</name>
    <dbReference type="NCBI Taxonomy" id="1212491"/>
    <lineage>
        <taxon>Bacteria</taxon>
        <taxon>Pseudomonadati</taxon>
        <taxon>Pseudomonadota</taxon>
        <taxon>Gammaproteobacteria</taxon>
        <taxon>Legionellales</taxon>
        <taxon>Legionellaceae</taxon>
        <taxon>Legionella</taxon>
    </lineage>
</organism>
<dbReference type="InterPro" id="IPR014004">
    <property type="entry name" value="Transpt-assoc_nodulatn_dom_bac"/>
</dbReference>
<dbReference type="AlphaFoldDB" id="A0A098G692"/>
<evidence type="ECO:0000259" key="2">
    <source>
        <dbReference type="PROSITE" id="PS50914"/>
    </source>
</evidence>
<sequence length="103" mass="11153">MRDSLKILLIAFLSLVITACSTSPYTESAGEFIDSSTTTTKVKASLVDQLGSNGIFIKVKTYKDEVQLSGFVDTQRIKQRAGSIAAGVDGVRNVRNDIIIKAR</sequence>
<feature type="chain" id="PRO_5001942185" description="BON domain-containing protein" evidence="1">
    <location>
        <begin position="20"/>
        <end position="103"/>
    </location>
</feature>
<dbReference type="RefSeq" id="WP_045095985.1">
    <property type="nucleotide sequence ID" value="NZ_LN614827.1"/>
</dbReference>
<dbReference type="InterPro" id="IPR007055">
    <property type="entry name" value="BON_dom"/>
</dbReference>
<dbReference type="SMART" id="SM00749">
    <property type="entry name" value="BON"/>
    <property type="match status" value="1"/>
</dbReference>
<dbReference type="PANTHER" id="PTHR34606:SF16">
    <property type="entry name" value="BON DOMAIN-CONTAINING PROTEIN"/>
    <property type="match status" value="1"/>
</dbReference>
<dbReference type="Proteomes" id="UP000032430">
    <property type="component" value="Chromosome I"/>
</dbReference>
<keyword evidence="1" id="KW-0732">Signal</keyword>
<dbReference type="PANTHER" id="PTHR34606">
    <property type="entry name" value="BON DOMAIN-CONTAINING PROTEIN"/>
    <property type="match status" value="1"/>
</dbReference>
<dbReference type="HOGENOM" id="CLU_098552_3_0_6"/>
<feature type="domain" description="BON" evidence="2">
    <location>
        <begin position="34"/>
        <end position="102"/>
    </location>
</feature>
<dbReference type="Gene3D" id="3.30.1340.30">
    <property type="match status" value="1"/>
</dbReference>
<dbReference type="EMBL" id="LN614827">
    <property type="protein sequence ID" value="CEG57496.1"/>
    <property type="molecule type" value="Genomic_DNA"/>
</dbReference>
<dbReference type="PROSITE" id="PS51257">
    <property type="entry name" value="PROKAR_LIPOPROTEIN"/>
    <property type="match status" value="1"/>
</dbReference>
<dbReference type="Pfam" id="PF04972">
    <property type="entry name" value="BON"/>
    <property type="match status" value="1"/>
</dbReference>
<dbReference type="InterPro" id="IPR051686">
    <property type="entry name" value="Lipoprotein_DolP"/>
</dbReference>
<proteinExistence type="predicted"/>
<reference evidence="4" key="1">
    <citation type="submission" date="2014-09" db="EMBL/GenBank/DDBJ databases">
        <authorList>
            <person name="Gomez-Valero L."/>
        </authorList>
    </citation>
    <scope>NUCLEOTIDE SEQUENCE [LARGE SCALE GENOMIC DNA]</scope>
    <source>
        <strain evidence="4">ATCC700992</strain>
    </source>
</reference>
<evidence type="ECO:0000313" key="4">
    <source>
        <dbReference type="Proteomes" id="UP000032430"/>
    </source>
</evidence>
<name>A0A098G692_9GAMM</name>
<dbReference type="STRING" id="1212491.LFA_2112"/>